<dbReference type="KEGG" id="lpil:LIP_2432"/>
<dbReference type="InterPro" id="IPR035472">
    <property type="entry name" value="RpiR-like_SIS"/>
</dbReference>
<accession>A0A0K2SMC1</accession>
<dbReference type="Gene3D" id="1.10.10.10">
    <property type="entry name" value="Winged helix-like DNA-binding domain superfamily/Winged helix DNA-binding domain"/>
    <property type="match status" value="1"/>
</dbReference>
<protein>
    <submittedName>
        <fullName evidence="6">Transcriptional regulator</fullName>
    </submittedName>
</protein>
<dbReference type="GO" id="GO:0003677">
    <property type="term" value="F:DNA binding"/>
    <property type="evidence" value="ECO:0007669"/>
    <property type="project" value="UniProtKB-KW"/>
</dbReference>
<dbReference type="InterPro" id="IPR046348">
    <property type="entry name" value="SIS_dom_sf"/>
</dbReference>
<dbReference type="Pfam" id="PF01418">
    <property type="entry name" value="HTH_6"/>
    <property type="match status" value="1"/>
</dbReference>
<dbReference type="SUPFAM" id="SSF46689">
    <property type="entry name" value="Homeodomain-like"/>
    <property type="match status" value="1"/>
</dbReference>
<evidence type="ECO:0000256" key="3">
    <source>
        <dbReference type="ARBA" id="ARBA00023163"/>
    </source>
</evidence>
<dbReference type="GO" id="GO:0097367">
    <property type="term" value="F:carbohydrate derivative binding"/>
    <property type="evidence" value="ECO:0007669"/>
    <property type="project" value="InterPro"/>
</dbReference>
<reference evidence="7" key="2">
    <citation type="journal article" date="2016" name="Int. J. Syst. Evol. Microbiol.">
        <title>Complete genome sequence and cell structure of Limnochorda pilosa, a Gram-negative spore-former within the phylum Firmicutes.</title>
        <authorList>
            <person name="Watanabe M."/>
            <person name="Kojima H."/>
            <person name="Fukui M."/>
        </authorList>
    </citation>
    <scope>NUCLEOTIDE SEQUENCE [LARGE SCALE GENOMIC DNA]</scope>
    <source>
        <strain evidence="7">HC45</strain>
    </source>
</reference>
<keyword evidence="2" id="KW-0238">DNA-binding</keyword>
<evidence type="ECO:0000259" key="5">
    <source>
        <dbReference type="PROSITE" id="PS51464"/>
    </source>
</evidence>
<dbReference type="GO" id="GO:1901135">
    <property type="term" value="P:carbohydrate derivative metabolic process"/>
    <property type="evidence" value="ECO:0007669"/>
    <property type="project" value="InterPro"/>
</dbReference>
<dbReference type="Gene3D" id="3.40.50.10490">
    <property type="entry name" value="Glucose-6-phosphate isomerase like protein, domain 1"/>
    <property type="match status" value="1"/>
</dbReference>
<keyword evidence="1" id="KW-0805">Transcription regulation</keyword>
<dbReference type="GO" id="GO:0003700">
    <property type="term" value="F:DNA-binding transcription factor activity"/>
    <property type="evidence" value="ECO:0007669"/>
    <property type="project" value="InterPro"/>
</dbReference>
<keyword evidence="7" id="KW-1185">Reference proteome</keyword>
<dbReference type="SUPFAM" id="SSF53697">
    <property type="entry name" value="SIS domain"/>
    <property type="match status" value="1"/>
</dbReference>
<dbReference type="InterPro" id="IPR000281">
    <property type="entry name" value="HTH_RpiR"/>
</dbReference>
<dbReference type="Proteomes" id="UP000065807">
    <property type="component" value="Chromosome"/>
</dbReference>
<dbReference type="Pfam" id="PF01380">
    <property type="entry name" value="SIS"/>
    <property type="match status" value="1"/>
</dbReference>
<evidence type="ECO:0000256" key="2">
    <source>
        <dbReference type="ARBA" id="ARBA00023125"/>
    </source>
</evidence>
<sequence>MEPTTNQAPPGCLARIRASYSSLRPSERRVADFVLKQPERVTALSVTEMAARAQTSESTVVKLAQRLGYKGYQQLKMVLAGEVGSARTAEGRIYGEIRVGDSLADIKEKLIRSEMQGLQETLPLLDEESLARSQEAILGARRIHFYGVGASGMVALDAQHKFARIGLPAWAYVDPHQATAFASLLREGDVAIGISYSGNTLDVLEAIQTAGRAGATTVAITAQMGSPLARAAAITLVTGAVESPFRSGAMVSRICQLAVVDILFIAVAVRRPDESFASLERSHRAVEPRHGKTS</sequence>
<reference evidence="7" key="1">
    <citation type="submission" date="2015-07" db="EMBL/GenBank/DDBJ databases">
        <title>Complete genome sequence and phylogenetic analysis of Limnochorda pilosa.</title>
        <authorList>
            <person name="Watanabe M."/>
            <person name="Kojima H."/>
            <person name="Fukui M."/>
        </authorList>
    </citation>
    <scope>NUCLEOTIDE SEQUENCE [LARGE SCALE GENOMIC DNA]</scope>
    <source>
        <strain evidence="7">HC45</strain>
    </source>
</reference>
<dbReference type="InterPro" id="IPR001347">
    <property type="entry name" value="SIS_dom"/>
</dbReference>
<dbReference type="PROSITE" id="PS51464">
    <property type="entry name" value="SIS"/>
    <property type="match status" value="1"/>
</dbReference>
<dbReference type="PATRIC" id="fig|1555112.3.peg.2481"/>
<evidence type="ECO:0000313" key="6">
    <source>
        <dbReference type="EMBL" id="BAS28273.1"/>
    </source>
</evidence>
<dbReference type="InterPro" id="IPR009057">
    <property type="entry name" value="Homeodomain-like_sf"/>
</dbReference>
<dbReference type="EMBL" id="AP014924">
    <property type="protein sequence ID" value="BAS28273.1"/>
    <property type="molecule type" value="Genomic_DNA"/>
</dbReference>
<dbReference type="RefSeq" id="WP_158509664.1">
    <property type="nucleotide sequence ID" value="NZ_AP014924.1"/>
</dbReference>
<dbReference type="CDD" id="cd05013">
    <property type="entry name" value="SIS_RpiR"/>
    <property type="match status" value="1"/>
</dbReference>
<evidence type="ECO:0000313" key="7">
    <source>
        <dbReference type="Proteomes" id="UP000065807"/>
    </source>
</evidence>
<organism evidence="6 7">
    <name type="scientific">Limnochorda pilosa</name>
    <dbReference type="NCBI Taxonomy" id="1555112"/>
    <lineage>
        <taxon>Bacteria</taxon>
        <taxon>Bacillati</taxon>
        <taxon>Bacillota</taxon>
        <taxon>Limnochordia</taxon>
        <taxon>Limnochordales</taxon>
        <taxon>Limnochordaceae</taxon>
        <taxon>Limnochorda</taxon>
    </lineage>
</organism>
<dbReference type="PANTHER" id="PTHR30514:SF1">
    <property type="entry name" value="HTH-TYPE TRANSCRIPTIONAL REGULATOR HEXR-RELATED"/>
    <property type="match status" value="1"/>
</dbReference>
<dbReference type="AlphaFoldDB" id="A0A0K2SMC1"/>
<name>A0A0K2SMC1_LIMPI</name>
<dbReference type="OrthoDB" id="3684496at2"/>
<feature type="domain" description="HTH rpiR-type" evidence="4">
    <location>
        <begin position="10"/>
        <end position="86"/>
    </location>
</feature>
<gene>
    <name evidence="6" type="ORF">LIP_2432</name>
</gene>
<dbReference type="PROSITE" id="PS51071">
    <property type="entry name" value="HTH_RPIR"/>
    <property type="match status" value="1"/>
</dbReference>
<dbReference type="InterPro" id="IPR036388">
    <property type="entry name" value="WH-like_DNA-bd_sf"/>
</dbReference>
<dbReference type="STRING" id="1555112.LIP_2432"/>
<proteinExistence type="predicted"/>
<feature type="domain" description="SIS" evidence="5">
    <location>
        <begin position="133"/>
        <end position="273"/>
    </location>
</feature>
<evidence type="ECO:0000256" key="1">
    <source>
        <dbReference type="ARBA" id="ARBA00023015"/>
    </source>
</evidence>
<dbReference type="InterPro" id="IPR047640">
    <property type="entry name" value="RpiR-like"/>
</dbReference>
<dbReference type="PANTHER" id="PTHR30514">
    <property type="entry name" value="GLUCOKINASE"/>
    <property type="match status" value="1"/>
</dbReference>
<evidence type="ECO:0000259" key="4">
    <source>
        <dbReference type="PROSITE" id="PS51071"/>
    </source>
</evidence>
<keyword evidence="3" id="KW-0804">Transcription</keyword>